<dbReference type="Proteomes" id="UP000517759">
    <property type="component" value="Unassembled WGS sequence"/>
</dbReference>
<evidence type="ECO:0000313" key="4">
    <source>
        <dbReference type="Proteomes" id="UP001156881"/>
    </source>
</evidence>
<dbReference type="Proteomes" id="UP001156881">
    <property type="component" value="Unassembled WGS sequence"/>
</dbReference>
<dbReference type="RefSeq" id="WP_183512827.1">
    <property type="nucleotide sequence ID" value="NZ_BSPG01000052.1"/>
</dbReference>
<evidence type="ECO:0008006" key="5">
    <source>
        <dbReference type="Google" id="ProtNLM"/>
    </source>
</evidence>
<reference evidence="1" key="4">
    <citation type="submission" date="2023-01" db="EMBL/GenBank/DDBJ databases">
        <title>Draft genome sequence of Methylobacterium brachythecii strain NBRC 107710.</title>
        <authorList>
            <person name="Sun Q."/>
            <person name="Mori K."/>
        </authorList>
    </citation>
    <scope>NUCLEOTIDE SEQUENCE</scope>
    <source>
        <strain evidence="1">NBRC 107710</strain>
    </source>
</reference>
<dbReference type="EMBL" id="BSPG01000052">
    <property type="protein sequence ID" value="GLS46741.1"/>
    <property type="molecule type" value="Genomic_DNA"/>
</dbReference>
<sequence length="66" mass="7248">MTDATAAETMAVAHAQLREALDYLEAHGLEVLIDGDRFVICSRRMTRGELVEFASMLTPVAVNVLQ</sequence>
<comment type="caution">
    <text evidence="2">The sequence shown here is derived from an EMBL/GenBank/DDBJ whole genome shotgun (WGS) entry which is preliminary data.</text>
</comment>
<protein>
    <recommendedName>
        <fullName evidence="5">TubC N-terminal docking domain-containing protein</fullName>
    </recommendedName>
</protein>
<dbReference type="EMBL" id="JACIDN010000011">
    <property type="protein sequence ID" value="MBB3905403.1"/>
    <property type="molecule type" value="Genomic_DNA"/>
</dbReference>
<reference evidence="4" key="2">
    <citation type="journal article" date="2019" name="Int. J. Syst. Evol. Microbiol.">
        <title>The Global Catalogue of Microorganisms (GCM) 10K type strain sequencing project: providing services to taxonomists for standard genome sequencing and annotation.</title>
        <authorList>
            <consortium name="The Broad Institute Genomics Platform"/>
            <consortium name="The Broad Institute Genome Sequencing Center for Infectious Disease"/>
            <person name="Wu L."/>
            <person name="Ma J."/>
        </authorList>
    </citation>
    <scope>NUCLEOTIDE SEQUENCE [LARGE SCALE GENOMIC DNA]</scope>
    <source>
        <strain evidence="4">NBRC 107710</strain>
    </source>
</reference>
<reference evidence="1" key="1">
    <citation type="journal article" date="2014" name="Int. J. Syst. Evol. Microbiol.">
        <title>Complete genome of a new Firmicutes species belonging to the dominant human colonic microbiota ('Ruminococcus bicirculans') reveals two chromosomes and a selective capacity to utilize plant glucans.</title>
        <authorList>
            <consortium name="NISC Comparative Sequencing Program"/>
            <person name="Wegmann U."/>
            <person name="Louis P."/>
            <person name="Goesmann A."/>
            <person name="Henrissat B."/>
            <person name="Duncan S.H."/>
            <person name="Flint H.J."/>
        </authorList>
    </citation>
    <scope>NUCLEOTIDE SEQUENCE</scope>
    <source>
        <strain evidence="1">NBRC 107710</strain>
    </source>
</reference>
<evidence type="ECO:0000313" key="1">
    <source>
        <dbReference type="EMBL" id="GLS46741.1"/>
    </source>
</evidence>
<evidence type="ECO:0000313" key="2">
    <source>
        <dbReference type="EMBL" id="MBB3905403.1"/>
    </source>
</evidence>
<reference evidence="2 3" key="3">
    <citation type="submission" date="2020-08" db="EMBL/GenBank/DDBJ databases">
        <title>Genomic Encyclopedia of Type Strains, Phase IV (KMG-IV): sequencing the most valuable type-strain genomes for metagenomic binning, comparative biology and taxonomic classification.</title>
        <authorList>
            <person name="Goeker M."/>
        </authorList>
    </citation>
    <scope>NUCLEOTIDE SEQUENCE [LARGE SCALE GENOMIC DNA]</scope>
    <source>
        <strain evidence="2 3">DSM 24105</strain>
    </source>
</reference>
<dbReference type="AlphaFoldDB" id="A0A7W6F9C9"/>
<keyword evidence="4" id="KW-1185">Reference proteome</keyword>
<accession>A0A7W6F9C9</accession>
<proteinExistence type="predicted"/>
<evidence type="ECO:0000313" key="3">
    <source>
        <dbReference type="Proteomes" id="UP000517759"/>
    </source>
</evidence>
<gene>
    <name evidence="1" type="ORF">GCM10007884_47360</name>
    <name evidence="2" type="ORF">GGR33_004936</name>
</gene>
<name>A0A7W6F9C9_9HYPH</name>
<organism evidence="2 3">
    <name type="scientific">Methylobacterium brachythecii</name>
    <dbReference type="NCBI Taxonomy" id="1176177"/>
    <lineage>
        <taxon>Bacteria</taxon>
        <taxon>Pseudomonadati</taxon>
        <taxon>Pseudomonadota</taxon>
        <taxon>Alphaproteobacteria</taxon>
        <taxon>Hyphomicrobiales</taxon>
        <taxon>Methylobacteriaceae</taxon>
        <taxon>Methylobacterium</taxon>
    </lineage>
</organism>